<feature type="chain" id="PRO_5007574227" description="CzcB-like barrel-sandwich hybrid domain-containing protein" evidence="3">
    <location>
        <begin position="25"/>
        <end position="389"/>
    </location>
</feature>
<evidence type="ECO:0000256" key="1">
    <source>
        <dbReference type="ARBA" id="ARBA00009477"/>
    </source>
</evidence>
<dbReference type="EMBL" id="LRPC01000028">
    <property type="protein sequence ID" value="KYG74065.1"/>
    <property type="molecule type" value="Genomic_DNA"/>
</dbReference>
<feature type="domain" description="CzcB-like barrel-sandwich hybrid" evidence="4">
    <location>
        <begin position="99"/>
        <end position="227"/>
    </location>
</feature>
<keyword evidence="3" id="KW-0732">Signal</keyword>
<comment type="similarity">
    <text evidence="1">Belongs to the membrane fusion protein (MFP) (TC 8.A.1) family.</text>
</comment>
<organism evidence="5 6">
    <name type="scientific">Roseivirga spongicola</name>
    <dbReference type="NCBI Taxonomy" id="333140"/>
    <lineage>
        <taxon>Bacteria</taxon>
        <taxon>Pseudomonadati</taxon>
        <taxon>Bacteroidota</taxon>
        <taxon>Cytophagia</taxon>
        <taxon>Cytophagales</taxon>
        <taxon>Roseivirgaceae</taxon>
        <taxon>Roseivirga</taxon>
    </lineage>
</organism>
<dbReference type="OrthoDB" id="9814657at2"/>
<dbReference type="PROSITE" id="PS51257">
    <property type="entry name" value="PROKAR_LIPOPROTEIN"/>
    <property type="match status" value="1"/>
</dbReference>
<dbReference type="RefSeq" id="WP_068223445.1">
    <property type="nucleotide sequence ID" value="NZ_CP139724.1"/>
</dbReference>
<accession>A0A150X5P7</accession>
<dbReference type="Gene3D" id="1.10.287.470">
    <property type="entry name" value="Helix hairpin bin"/>
    <property type="match status" value="1"/>
</dbReference>
<dbReference type="InterPro" id="IPR058647">
    <property type="entry name" value="BSH_CzcB-like"/>
</dbReference>
<sequence length="389" mass="42855">MKFNQNHWLVIVVLTLLLSACSNTSETNEPVSTESAPVNKNQLIFTEAQYQLAEIGTGQLQLKSVSEVIRVNGTVEPEPTGTATLSAPLGGYLLTPALLPGQKVKKGEVLAELQNPEFIQIQRDYLESKARLTYLESEYKRQQALRSNEVNAVKTFEQVSADYQAKKAKVEGLRASLNLVGISVESVDKGDISSKAVLRSPINGHIKTSNFNLGNYVNPKDVVFEIVNREALHLVLDVYEKEIARVKEGQAIHFGANSELRLNRKASVFLVGTASEKDRVVPVHSHIAKNNAEGLLPGMYVKARIETDSTLALTAPEEAIVMYQGNPFLILQEISNNQYVFELVPVVLGSQHDGEVAVGFPGFSHPEEKKWVFKNAYAVLSAKINSEEN</sequence>
<dbReference type="STRING" id="333140.AWW68_15515"/>
<dbReference type="GO" id="GO:0022857">
    <property type="term" value="F:transmembrane transporter activity"/>
    <property type="evidence" value="ECO:0007669"/>
    <property type="project" value="InterPro"/>
</dbReference>
<dbReference type="AlphaFoldDB" id="A0A150X5P7"/>
<dbReference type="InterPro" id="IPR051909">
    <property type="entry name" value="MFP_Cation_Efflux"/>
</dbReference>
<name>A0A150X5P7_9BACT</name>
<dbReference type="GO" id="GO:0030313">
    <property type="term" value="C:cell envelope"/>
    <property type="evidence" value="ECO:0007669"/>
    <property type="project" value="TreeGrafter"/>
</dbReference>
<dbReference type="PANTHER" id="PTHR30097:SF4">
    <property type="entry name" value="SLR6042 PROTEIN"/>
    <property type="match status" value="1"/>
</dbReference>
<evidence type="ECO:0000259" key="4">
    <source>
        <dbReference type="Pfam" id="PF25973"/>
    </source>
</evidence>
<dbReference type="Proteomes" id="UP000075606">
    <property type="component" value="Unassembled WGS sequence"/>
</dbReference>
<proteinExistence type="inferred from homology"/>
<dbReference type="Gene3D" id="2.40.30.170">
    <property type="match status" value="1"/>
</dbReference>
<dbReference type="InterPro" id="IPR006143">
    <property type="entry name" value="RND_pump_MFP"/>
</dbReference>
<evidence type="ECO:0000256" key="3">
    <source>
        <dbReference type="SAM" id="SignalP"/>
    </source>
</evidence>
<protein>
    <recommendedName>
        <fullName evidence="4">CzcB-like barrel-sandwich hybrid domain-containing protein</fullName>
    </recommendedName>
</protein>
<keyword evidence="6" id="KW-1185">Reference proteome</keyword>
<dbReference type="Gene3D" id="2.40.50.100">
    <property type="match status" value="1"/>
</dbReference>
<dbReference type="GO" id="GO:0015679">
    <property type="term" value="P:plasma membrane copper ion transport"/>
    <property type="evidence" value="ECO:0007669"/>
    <property type="project" value="TreeGrafter"/>
</dbReference>
<dbReference type="PANTHER" id="PTHR30097">
    <property type="entry name" value="CATION EFFLUX SYSTEM PROTEIN CUSB"/>
    <property type="match status" value="1"/>
</dbReference>
<dbReference type="Pfam" id="PF25973">
    <property type="entry name" value="BSH_CzcB"/>
    <property type="match status" value="1"/>
</dbReference>
<reference evidence="5 6" key="1">
    <citation type="submission" date="2016-01" db="EMBL/GenBank/DDBJ databases">
        <title>Genome sequencing of Roseivirga spongicola UST030701-084.</title>
        <authorList>
            <person name="Selvaratnam C."/>
            <person name="Thevarajoo S."/>
            <person name="Goh K.M."/>
            <person name="Ee R."/>
            <person name="Chan K.-G."/>
            <person name="Chong C.S."/>
        </authorList>
    </citation>
    <scope>NUCLEOTIDE SEQUENCE [LARGE SCALE GENOMIC DNA]</scope>
    <source>
        <strain evidence="5 6">UST030701-084</strain>
    </source>
</reference>
<evidence type="ECO:0000313" key="6">
    <source>
        <dbReference type="Proteomes" id="UP000075606"/>
    </source>
</evidence>
<comment type="caution">
    <text evidence="5">The sequence shown here is derived from an EMBL/GenBank/DDBJ whole genome shotgun (WGS) entry which is preliminary data.</text>
</comment>
<evidence type="ECO:0000256" key="2">
    <source>
        <dbReference type="ARBA" id="ARBA00022448"/>
    </source>
</evidence>
<dbReference type="SUPFAM" id="SSF111369">
    <property type="entry name" value="HlyD-like secretion proteins"/>
    <property type="match status" value="1"/>
</dbReference>
<gene>
    <name evidence="5" type="ORF">AWW68_15515</name>
</gene>
<dbReference type="GO" id="GO:0060003">
    <property type="term" value="P:copper ion export"/>
    <property type="evidence" value="ECO:0007669"/>
    <property type="project" value="TreeGrafter"/>
</dbReference>
<feature type="signal peptide" evidence="3">
    <location>
        <begin position="1"/>
        <end position="24"/>
    </location>
</feature>
<evidence type="ECO:0000313" key="5">
    <source>
        <dbReference type="EMBL" id="KYG74065.1"/>
    </source>
</evidence>
<dbReference type="GO" id="GO:0016020">
    <property type="term" value="C:membrane"/>
    <property type="evidence" value="ECO:0007669"/>
    <property type="project" value="InterPro"/>
</dbReference>
<keyword evidence="2" id="KW-0813">Transport</keyword>
<dbReference type="NCBIfam" id="TIGR01730">
    <property type="entry name" value="RND_mfp"/>
    <property type="match status" value="1"/>
</dbReference>